<dbReference type="AlphaFoldDB" id="D7U7N5"/>
<name>D7U7N5_VITVI</name>
<feature type="transmembrane region" description="Helical" evidence="1">
    <location>
        <begin position="26"/>
        <end position="44"/>
    </location>
</feature>
<organism evidence="2 3">
    <name type="scientific">Vitis vinifera</name>
    <name type="common">Grape</name>
    <dbReference type="NCBI Taxonomy" id="29760"/>
    <lineage>
        <taxon>Eukaryota</taxon>
        <taxon>Viridiplantae</taxon>
        <taxon>Streptophyta</taxon>
        <taxon>Embryophyta</taxon>
        <taxon>Tracheophyta</taxon>
        <taxon>Spermatophyta</taxon>
        <taxon>Magnoliopsida</taxon>
        <taxon>eudicotyledons</taxon>
        <taxon>Gunneridae</taxon>
        <taxon>Pentapetalae</taxon>
        <taxon>rosids</taxon>
        <taxon>Vitales</taxon>
        <taxon>Vitaceae</taxon>
        <taxon>Viteae</taxon>
        <taxon>Vitis</taxon>
    </lineage>
</organism>
<sequence length="52" mass="6376">MMEIILKKINIKILKFGENLHIPHTLLLHIICTFRILRFFGFFFKKIYLKIQ</sequence>
<keyword evidence="1" id="KW-1133">Transmembrane helix</keyword>
<protein>
    <submittedName>
        <fullName evidence="2">Uncharacterized protein</fullName>
    </submittedName>
</protein>
<dbReference type="HOGENOM" id="CLU_3091217_0_0_1"/>
<dbReference type="PaxDb" id="29760-VIT_15s0048g01380.t01"/>
<keyword evidence="1" id="KW-0472">Membrane</keyword>
<keyword evidence="1" id="KW-0812">Transmembrane</keyword>
<dbReference type="EMBL" id="FN596739">
    <property type="protein sequence ID" value="CBI38814.3"/>
    <property type="molecule type" value="Genomic_DNA"/>
</dbReference>
<reference evidence="3" key="1">
    <citation type="journal article" date="2007" name="Nature">
        <title>The grapevine genome sequence suggests ancestral hexaploidization in major angiosperm phyla.</title>
        <authorList>
            <consortium name="The French-Italian Public Consortium for Grapevine Genome Characterization."/>
            <person name="Jaillon O."/>
            <person name="Aury J.-M."/>
            <person name="Noel B."/>
            <person name="Policriti A."/>
            <person name="Clepet C."/>
            <person name="Casagrande A."/>
            <person name="Choisne N."/>
            <person name="Aubourg S."/>
            <person name="Vitulo N."/>
            <person name="Jubin C."/>
            <person name="Vezzi A."/>
            <person name="Legeai F."/>
            <person name="Hugueney P."/>
            <person name="Dasilva C."/>
            <person name="Horner D."/>
            <person name="Mica E."/>
            <person name="Jublot D."/>
            <person name="Poulain J."/>
            <person name="Bruyere C."/>
            <person name="Billault A."/>
            <person name="Segurens B."/>
            <person name="Gouyvenoux M."/>
            <person name="Ugarte E."/>
            <person name="Cattonaro F."/>
            <person name="Anthouard V."/>
            <person name="Vico V."/>
            <person name="Del Fabbro C."/>
            <person name="Alaux M."/>
            <person name="Di Gaspero G."/>
            <person name="Dumas V."/>
            <person name="Felice N."/>
            <person name="Paillard S."/>
            <person name="Juman I."/>
            <person name="Moroldo M."/>
            <person name="Scalabrin S."/>
            <person name="Canaguier A."/>
            <person name="Le Clainche I."/>
            <person name="Malacrida G."/>
            <person name="Durand E."/>
            <person name="Pesole G."/>
            <person name="Laucou V."/>
            <person name="Chatelet P."/>
            <person name="Merdinoglu D."/>
            <person name="Delledonne M."/>
            <person name="Pezzotti M."/>
            <person name="Lecharny A."/>
            <person name="Scarpelli C."/>
            <person name="Artiguenave F."/>
            <person name="Pe M.E."/>
            <person name="Valle G."/>
            <person name="Morgante M."/>
            <person name="Caboche M."/>
            <person name="Adam-Blondon A.-F."/>
            <person name="Weissenbach J."/>
            <person name="Quetier F."/>
            <person name="Wincker P."/>
        </authorList>
    </citation>
    <scope>NUCLEOTIDE SEQUENCE [LARGE SCALE GENOMIC DNA]</scope>
    <source>
        <strain evidence="3">cv. Pinot noir / PN40024</strain>
    </source>
</reference>
<evidence type="ECO:0000256" key="1">
    <source>
        <dbReference type="SAM" id="Phobius"/>
    </source>
</evidence>
<accession>D7U7N5</accession>
<evidence type="ECO:0000313" key="3">
    <source>
        <dbReference type="Proteomes" id="UP000009183"/>
    </source>
</evidence>
<proteinExistence type="predicted"/>
<dbReference type="Proteomes" id="UP000009183">
    <property type="component" value="Chromosome 15"/>
</dbReference>
<evidence type="ECO:0000313" key="2">
    <source>
        <dbReference type="EMBL" id="CBI38814.3"/>
    </source>
</evidence>
<keyword evidence="3" id="KW-1185">Reference proteome</keyword>
<dbReference type="InParanoid" id="D7U7N5"/>
<dbReference type="STRING" id="29760.D7U7N5"/>
<gene>
    <name evidence="2" type="ordered locus">VIT_15s0048g01380</name>
</gene>